<proteinExistence type="predicted"/>
<dbReference type="InterPro" id="IPR012967">
    <property type="entry name" value="COMT_dimerisation"/>
</dbReference>
<keyword evidence="1" id="KW-0489">Methyltransferase</keyword>
<dbReference type="Proteomes" id="UP000182264">
    <property type="component" value="Chromosome"/>
</dbReference>
<dbReference type="Pfam" id="PF00891">
    <property type="entry name" value="Methyltransf_2"/>
    <property type="match status" value="1"/>
</dbReference>
<organism evidence="6 7">
    <name type="scientific">Syntrophotalea acetylenica</name>
    <name type="common">Pelobacter acetylenicus</name>
    <dbReference type="NCBI Taxonomy" id="29542"/>
    <lineage>
        <taxon>Bacteria</taxon>
        <taxon>Pseudomonadati</taxon>
        <taxon>Thermodesulfobacteriota</taxon>
        <taxon>Desulfuromonadia</taxon>
        <taxon>Desulfuromonadales</taxon>
        <taxon>Syntrophotaleaceae</taxon>
        <taxon>Syntrophotalea</taxon>
    </lineage>
</organism>
<evidence type="ECO:0000259" key="4">
    <source>
        <dbReference type="Pfam" id="PF00891"/>
    </source>
</evidence>
<dbReference type="CDD" id="cd02440">
    <property type="entry name" value="AdoMet_MTases"/>
    <property type="match status" value="1"/>
</dbReference>
<dbReference type="PROSITE" id="PS51683">
    <property type="entry name" value="SAM_OMT_II"/>
    <property type="match status" value="1"/>
</dbReference>
<gene>
    <name evidence="6" type="ORF">A7E75_07145</name>
</gene>
<protein>
    <recommendedName>
        <fullName evidence="8">Methyltransferase type 12</fullName>
    </recommendedName>
</protein>
<dbReference type="PANTHER" id="PTHR43712">
    <property type="entry name" value="PUTATIVE (AFU_ORTHOLOGUE AFUA_4G14580)-RELATED"/>
    <property type="match status" value="1"/>
</dbReference>
<dbReference type="InterPro" id="IPR016461">
    <property type="entry name" value="COMT-like"/>
</dbReference>
<feature type="domain" description="O-methyltransferase C-terminal" evidence="4">
    <location>
        <begin position="158"/>
        <end position="271"/>
    </location>
</feature>
<dbReference type="STRING" id="29542.A6070_01105"/>
<dbReference type="InterPro" id="IPR036388">
    <property type="entry name" value="WH-like_DNA-bd_sf"/>
</dbReference>
<keyword evidence="7" id="KW-1185">Reference proteome</keyword>
<evidence type="ECO:0000313" key="6">
    <source>
        <dbReference type="EMBL" id="APG24824.1"/>
    </source>
</evidence>
<dbReference type="GO" id="GO:0046983">
    <property type="term" value="F:protein dimerization activity"/>
    <property type="evidence" value="ECO:0007669"/>
    <property type="project" value="InterPro"/>
</dbReference>
<dbReference type="OrthoDB" id="9767938at2"/>
<dbReference type="Gene3D" id="1.10.10.10">
    <property type="entry name" value="Winged helix-like DNA-binding domain superfamily/Winged helix DNA-binding domain"/>
    <property type="match status" value="1"/>
</dbReference>
<evidence type="ECO:0000256" key="3">
    <source>
        <dbReference type="ARBA" id="ARBA00022691"/>
    </source>
</evidence>
<dbReference type="Pfam" id="PF08100">
    <property type="entry name" value="Dimerisation"/>
    <property type="match status" value="1"/>
</dbReference>
<evidence type="ECO:0000256" key="1">
    <source>
        <dbReference type="ARBA" id="ARBA00022603"/>
    </source>
</evidence>
<accession>A0A1L3GFT7</accession>
<sequence>MTHQLMNLPVAGELKLLDDIAEGYKAYQVLAHAVDLGLFDWLEGNPGSTRENIGAAMNINGMFMRSYLQALVDMGLLCHGDERYRNSAAASAMLVRSSPSRQTEWFRSIAAPRSSWARLGDTLKRDRPASGTSRSGPDRDFLQALAQRSLRGELQAVTRAVRGWEGFDGSRRLLDLGGGHGLYAIALCQAQPQLTATVFDQPHVTNFTQEYIEAYQLADRVDVANGDVSVDDFGSGYDIVLISHLLYKFRKDLPAIFRRVWQALNPGGLLVSNHWFCAPGCGMPAGGLVELDKSLRSFGHPLCYPEAFNAALDACGFVLKNELAVPGMSGETTLHLAAKR</sequence>
<dbReference type="AlphaFoldDB" id="A0A1L3GFT7"/>
<keyword evidence="3" id="KW-0949">S-adenosyl-L-methionine</keyword>
<dbReference type="InterPro" id="IPR029063">
    <property type="entry name" value="SAM-dependent_MTases_sf"/>
</dbReference>
<reference evidence="6 7" key="1">
    <citation type="journal article" date="2017" name="Genome Announc.">
        <title>Complete Genome Sequences of Two Acetylene-Fermenting Pelobacter acetylenicus Strains.</title>
        <authorList>
            <person name="Sutton J.M."/>
            <person name="Baesman S.M."/>
            <person name="Fierst J.L."/>
            <person name="Poret-Peterson A.T."/>
            <person name="Oremland R.S."/>
            <person name="Dunlap D.S."/>
            <person name="Akob D.M."/>
        </authorList>
    </citation>
    <scope>NUCLEOTIDE SEQUENCE [LARGE SCALE GENOMIC DNA]</scope>
    <source>
        <strain evidence="6 7">DSM 3247</strain>
    </source>
</reference>
<dbReference type="EMBL" id="CP015518">
    <property type="protein sequence ID" value="APG24824.1"/>
    <property type="molecule type" value="Genomic_DNA"/>
</dbReference>
<dbReference type="GO" id="GO:0032259">
    <property type="term" value="P:methylation"/>
    <property type="evidence" value="ECO:0007669"/>
    <property type="project" value="UniProtKB-KW"/>
</dbReference>
<dbReference type="KEGG" id="pace:A6070_01105"/>
<evidence type="ECO:0000256" key="2">
    <source>
        <dbReference type="ARBA" id="ARBA00022679"/>
    </source>
</evidence>
<feature type="domain" description="O-methyltransferase dimerisation" evidence="5">
    <location>
        <begin position="20"/>
        <end position="95"/>
    </location>
</feature>
<evidence type="ECO:0008006" key="8">
    <source>
        <dbReference type="Google" id="ProtNLM"/>
    </source>
</evidence>
<dbReference type="SUPFAM" id="SSF53335">
    <property type="entry name" value="S-adenosyl-L-methionine-dependent methyltransferases"/>
    <property type="match status" value="1"/>
</dbReference>
<dbReference type="PANTHER" id="PTHR43712:SF2">
    <property type="entry name" value="O-METHYLTRANSFERASE CICE"/>
    <property type="match status" value="1"/>
</dbReference>
<evidence type="ECO:0000313" key="7">
    <source>
        <dbReference type="Proteomes" id="UP000182264"/>
    </source>
</evidence>
<keyword evidence="2" id="KW-0808">Transferase</keyword>
<dbReference type="InterPro" id="IPR001077">
    <property type="entry name" value="COMT_C"/>
</dbReference>
<name>A0A1L3GFT7_SYNAC</name>
<dbReference type="Gene3D" id="3.40.50.150">
    <property type="entry name" value="Vaccinia Virus protein VP39"/>
    <property type="match status" value="1"/>
</dbReference>
<evidence type="ECO:0000259" key="5">
    <source>
        <dbReference type="Pfam" id="PF08100"/>
    </source>
</evidence>
<dbReference type="GO" id="GO:0008171">
    <property type="term" value="F:O-methyltransferase activity"/>
    <property type="evidence" value="ECO:0007669"/>
    <property type="project" value="InterPro"/>
</dbReference>
<dbReference type="SUPFAM" id="SSF46785">
    <property type="entry name" value="Winged helix' DNA-binding domain"/>
    <property type="match status" value="1"/>
</dbReference>
<dbReference type="RefSeq" id="WP_072286670.1">
    <property type="nucleotide sequence ID" value="NZ_CP015455.1"/>
</dbReference>
<dbReference type="InterPro" id="IPR036390">
    <property type="entry name" value="WH_DNA-bd_sf"/>
</dbReference>